<dbReference type="Pfam" id="PF00440">
    <property type="entry name" value="TetR_N"/>
    <property type="match status" value="1"/>
</dbReference>
<dbReference type="InterPro" id="IPR009057">
    <property type="entry name" value="Homeodomain-like_sf"/>
</dbReference>
<keyword evidence="3" id="KW-0804">Transcription</keyword>
<sequence length="212" mass="23057">MLTTNSPPSRSQGLRQTLIEAALALMAETNSWSFSLREVARRAGVSHNAHIRHFADKAALLVAIGAAGYDALRDTIDCTVSQEEDPVAGLRALVRAFVKFALSNRSRYGLMVGKDVRDADGGIAPELHRAADGARQVLKELLERGGRTGAFTIDPNDPDDLSAAVVTVWSMLHGYTLLELDRLRQIETLIETDDLTERVAARLVNGMIAEHA</sequence>
<dbReference type="AlphaFoldDB" id="A0A8J6U3R8"/>
<dbReference type="EMBL" id="JACVVX010000001">
    <property type="protein sequence ID" value="MBD0413185.1"/>
    <property type="molecule type" value="Genomic_DNA"/>
</dbReference>
<dbReference type="PROSITE" id="PS50977">
    <property type="entry name" value="HTH_TETR_2"/>
    <property type="match status" value="1"/>
</dbReference>
<evidence type="ECO:0000256" key="1">
    <source>
        <dbReference type="ARBA" id="ARBA00023015"/>
    </source>
</evidence>
<dbReference type="PANTHER" id="PTHR30055">
    <property type="entry name" value="HTH-TYPE TRANSCRIPTIONAL REGULATOR RUTR"/>
    <property type="match status" value="1"/>
</dbReference>
<protein>
    <submittedName>
        <fullName evidence="6">TetR/AcrR family transcriptional regulator</fullName>
    </submittedName>
</protein>
<evidence type="ECO:0000313" key="6">
    <source>
        <dbReference type="EMBL" id="MBD0413185.1"/>
    </source>
</evidence>
<evidence type="ECO:0000259" key="5">
    <source>
        <dbReference type="PROSITE" id="PS50977"/>
    </source>
</evidence>
<evidence type="ECO:0000256" key="2">
    <source>
        <dbReference type="ARBA" id="ARBA00023125"/>
    </source>
</evidence>
<dbReference type="InterPro" id="IPR050109">
    <property type="entry name" value="HTH-type_TetR-like_transc_reg"/>
</dbReference>
<dbReference type="PANTHER" id="PTHR30055:SF220">
    <property type="entry name" value="TETR-FAMILY REGULATORY PROTEIN"/>
    <property type="match status" value="1"/>
</dbReference>
<dbReference type="Pfam" id="PF13305">
    <property type="entry name" value="TetR_C_33"/>
    <property type="match status" value="1"/>
</dbReference>
<feature type="DNA-binding region" description="H-T-H motif" evidence="4">
    <location>
        <begin position="35"/>
        <end position="54"/>
    </location>
</feature>
<dbReference type="RefSeq" id="WP_188162637.1">
    <property type="nucleotide sequence ID" value="NZ_JACVVX010000001.1"/>
</dbReference>
<dbReference type="InterPro" id="IPR036271">
    <property type="entry name" value="Tet_transcr_reg_TetR-rel_C_sf"/>
</dbReference>
<dbReference type="Proteomes" id="UP000643405">
    <property type="component" value="Unassembled WGS sequence"/>
</dbReference>
<evidence type="ECO:0000256" key="3">
    <source>
        <dbReference type="ARBA" id="ARBA00023163"/>
    </source>
</evidence>
<proteinExistence type="predicted"/>
<comment type="caution">
    <text evidence="6">The sequence shown here is derived from an EMBL/GenBank/DDBJ whole genome shotgun (WGS) entry which is preliminary data.</text>
</comment>
<name>A0A8J6U3R8_9HYPH</name>
<dbReference type="GO" id="GO:0003700">
    <property type="term" value="F:DNA-binding transcription factor activity"/>
    <property type="evidence" value="ECO:0007669"/>
    <property type="project" value="TreeGrafter"/>
</dbReference>
<dbReference type="Gene3D" id="1.10.357.10">
    <property type="entry name" value="Tetracycline Repressor, domain 2"/>
    <property type="match status" value="1"/>
</dbReference>
<keyword evidence="1" id="KW-0805">Transcription regulation</keyword>
<reference evidence="6" key="1">
    <citation type="submission" date="2020-09" db="EMBL/GenBank/DDBJ databases">
        <title>Genome seq and assembly of Tianweitania sp.</title>
        <authorList>
            <person name="Chhetri G."/>
        </authorList>
    </citation>
    <scope>NUCLEOTIDE SEQUENCE</scope>
    <source>
        <strain evidence="6">Rool2</strain>
    </source>
</reference>
<dbReference type="InterPro" id="IPR025996">
    <property type="entry name" value="MT1864/Rv1816-like_C"/>
</dbReference>
<evidence type="ECO:0000313" key="7">
    <source>
        <dbReference type="Proteomes" id="UP000643405"/>
    </source>
</evidence>
<dbReference type="InterPro" id="IPR001647">
    <property type="entry name" value="HTH_TetR"/>
</dbReference>
<keyword evidence="7" id="KW-1185">Reference proteome</keyword>
<feature type="domain" description="HTH tetR-type" evidence="5">
    <location>
        <begin position="12"/>
        <end position="72"/>
    </location>
</feature>
<dbReference type="SUPFAM" id="SSF46689">
    <property type="entry name" value="Homeodomain-like"/>
    <property type="match status" value="1"/>
</dbReference>
<dbReference type="SUPFAM" id="SSF48498">
    <property type="entry name" value="Tetracyclin repressor-like, C-terminal domain"/>
    <property type="match status" value="1"/>
</dbReference>
<accession>A0A8J6U3R8</accession>
<evidence type="ECO:0000256" key="4">
    <source>
        <dbReference type="PROSITE-ProRule" id="PRU00335"/>
    </source>
</evidence>
<gene>
    <name evidence="6" type="ORF">ICI42_00760</name>
</gene>
<organism evidence="6 7">
    <name type="scientific">Oryzicola mucosus</name>
    <dbReference type="NCBI Taxonomy" id="2767425"/>
    <lineage>
        <taxon>Bacteria</taxon>
        <taxon>Pseudomonadati</taxon>
        <taxon>Pseudomonadota</taxon>
        <taxon>Alphaproteobacteria</taxon>
        <taxon>Hyphomicrobiales</taxon>
        <taxon>Phyllobacteriaceae</taxon>
        <taxon>Oryzicola</taxon>
    </lineage>
</organism>
<keyword evidence="2 4" id="KW-0238">DNA-binding</keyword>
<dbReference type="GO" id="GO:0000976">
    <property type="term" value="F:transcription cis-regulatory region binding"/>
    <property type="evidence" value="ECO:0007669"/>
    <property type="project" value="TreeGrafter"/>
</dbReference>
<dbReference type="PRINTS" id="PR00455">
    <property type="entry name" value="HTHTETR"/>
</dbReference>